<gene>
    <name evidence="9" type="ORF">TRIADDRAFT_58384</name>
</gene>
<dbReference type="Gene3D" id="3.30.40.10">
    <property type="entry name" value="Zinc/RING finger domain, C3HC4 (zinc finger)"/>
    <property type="match status" value="1"/>
</dbReference>
<keyword evidence="1" id="KW-0479">Metal-binding</keyword>
<organism evidence="9 10">
    <name type="scientific">Trichoplax adhaerens</name>
    <name type="common">Trichoplax reptans</name>
    <dbReference type="NCBI Taxonomy" id="10228"/>
    <lineage>
        <taxon>Eukaryota</taxon>
        <taxon>Metazoa</taxon>
        <taxon>Placozoa</taxon>
        <taxon>Uniplacotomia</taxon>
        <taxon>Trichoplacea</taxon>
        <taxon>Trichoplacidae</taxon>
        <taxon>Trichoplax</taxon>
    </lineage>
</organism>
<dbReference type="GO" id="GO:0006357">
    <property type="term" value="P:regulation of transcription by RNA polymerase II"/>
    <property type="evidence" value="ECO:0000318"/>
    <property type="project" value="GO_Central"/>
</dbReference>
<evidence type="ECO:0000256" key="6">
    <source>
        <dbReference type="SAM" id="MobiDB-lite"/>
    </source>
</evidence>
<keyword evidence="10" id="KW-1185">Reference proteome</keyword>
<sequence>MISNNSNSNDNSVKQGHSYGTRRKRKMDADAELKAHSSSHNCSTGETSLDPAIDNNSNPTPTMIAKQAQINTTNADKSSSNHAQQHLYCICQKPHNRRFMICCDRCEEWYHGSCVGINAAKARIMEEQKEDFICTKCLQTSNQVDPLPIQVSRKDDQASQDIPNQDISKSTDDELPKLAHDKPTEQIQPVPTVIEKIDEPEQTELRSSMRNRKSNKRKSISDNHKPTKIKSQAEEEKVDQLTTLSKMDSENDQVIEKHIKKVRQASTRPKVNFKSDQPKEQTKLDHVVTKVRMDTESDQVKGMQTASDQVTAKSKVKSGNDQVKSKQTKSDHVIAKSKVECENDQVKKKLIRSDQAITKSKVEYENDQVKKKTVRSDQAIIKSEANIDKNQVKRKLVKFKADSENDQIKKKPAKSQQTNIKSKAESQSDQVQIKHTKSDQTIAKPKVDSKNDQVKGKYAKQDQVITKTITDPKDNRVKGKKDLRDGGRKSVKTTGELHYDSPVRENIYKAFRDILSKVAEKIAIQMSVVSKLSKDIEEQLFNLFNDTGSRYKNKYRSLSFNLKDEKNKALVERILHGDISPSKLVRMTSEELANKELAQWREKETKKNIEMIKLAQTENVVTVLKKNHKGEFVVNDEKFAPSEPTEPIRASSNSDSDNKIDTTVNHDKHVFDVDCKICIGRIKPKHEVRINTVKSIESDISGPSFSDMNLTAMTEINQEHDDNDDNDIFYNDGNEEYMKLDGSEDQSILNSDIVWSGMISMPGIAEFTASAYIAHGLSEDVIEDIFVLRIKTINSDELAGYISLHSYLSTKSRCAVIGNCPKIVKDMYLIPVTSNCPLPGSFKGLLDSRNELINERSLPSQEEIWNRNEQTDYTSYDEGGMRSDFSDRGRQYMNEDFRPVDNEYHHPSDHYSMIDNNQFRPPHPQWRESFVPHRYHDFVPHRAAQHPEYHGGRMGPNFHPNFDRRPPYPEMIDRNRWPRAIATYHRRNRGGRDRRF</sequence>
<dbReference type="EMBL" id="DS985247">
    <property type="protein sequence ID" value="EDV23272.1"/>
    <property type="molecule type" value="Genomic_DNA"/>
</dbReference>
<dbReference type="SMART" id="SM00510">
    <property type="entry name" value="TFS2M"/>
    <property type="match status" value="1"/>
</dbReference>
<dbReference type="HOGENOM" id="CLU_300606_0_0_1"/>
<evidence type="ECO:0000313" key="9">
    <source>
        <dbReference type="EMBL" id="EDV23272.1"/>
    </source>
</evidence>
<dbReference type="SUPFAM" id="SSF46942">
    <property type="entry name" value="Elongation factor TFIIS domain 2"/>
    <property type="match status" value="1"/>
</dbReference>
<evidence type="ECO:0000256" key="1">
    <source>
        <dbReference type="ARBA" id="ARBA00022723"/>
    </source>
</evidence>
<dbReference type="CDD" id="cd15552">
    <property type="entry name" value="PHD_PHF3_like"/>
    <property type="match status" value="1"/>
</dbReference>
<name>B3S1Y6_TRIAD</name>
<feature type="domain" description="TFIIS central" evidence="8">
    <location>
        <begin position="503"/>
        <end position="620"/>
    </location>
</feature>
<dbReference type="InterPro" id="IPR013083">
    <property type="entry name" value="Znf_RING/FYVE/PHD"/>
</dbReference>
<dbReference type="eggNOG" id="KOG1632">
    <property type="taxonomic scope" value="Eukaryota"/>
</dbReference>
<dbReference type="InterPro" id="IPR019787">
    <property type="entry name" value="Znf_PHD-finger"/>
</dbReference>
<feature type="compositionally biased region" description="Basic residues" evidence="6">
    <location>
        <begin position="209"/>
        <end position="218"/>
    </location>
</feature>
<feature type="region of interest" description="Disordered" evidence="6">
    <location>
        <begin position="152"/>
        <end position="335"/>
    </location>
</feature>
<dbReference type="PANTHER" id="PTHR11477">
    <property type="entry name" value="TRANSCRIPTION FACTOR S-II ZINC FINGER DOMAIN-CONTAINING PROTEIN"/>
    <property type="match status" value="1"/>
</dbReference>
<dbReference type="Pfam" id="PF07500">
    <property type="entry name" value="TFIIS_M"/>
    <property type="match status" value="1"/>
</dbReference>
<evidence type="ECO:0000256" key="2">
    <source>
        <dbReference type="ARBA" id="ARBA00022771"/>
    </source>
</evidence>
<dbReference type="InterPro" id="IPR011011">
    <property type="entry name" value="Znf_FYVE_PHD"/>
</dbReference>
<keyword evidence="4" id="KW-0539">Nucleus</keyword>
<dbReference type="OrthoDB" id="1884872at2759"/>
<dbReference type="AlphaFoldDB" id="B3S1Y6"/>
<dbReference type="eggNOG" id="KOG1634">
    <property type="taxonomic scope" value="Eukaryota"/>
</dbReference>
<dbReference type="Proteomes" id="UP000009022">
    <property type="component" value="Unassembled WGS sequence"/>
</dbReference>
<dbReference type="GO" id="GO:0006351">
    <property type="term" value="P:DNA-templated transcription"/>
    <property type="evidence" value="ECO:0007669"/>
    <property type="project" value="InterPro"/>
</dbReference>
<evidence type="ECO:0000313" key="10">
    <source>
        <dbReference type="Proteomes" id="UP000009022"/>
    </source>
</evidence>
<dbReference type="SMART" id="SM00249">
    <property type="entry name" value="PHD"/>
    <property type="match status" value="1"/>
</dbReference>
<dbReference type="PANTHER" id="PTHR11477:SF0">
    <property type="entry name" value="IP08861P-RELATED"/>
    <property type="match status" value="1"/>
</dbReference>
<evidence type="ECO:0000259" key="8">
    <source>
        <dbReference type="PROSITE" id="PS51321"/>
    </source>
</evidence>
<feature type="compositionally biased region" description="Low complexity" evidence="6">
    <location>
        <begin position="1"/>
        <end position="12"/>
    </location>
</feature>
<feature type="domain" description="PHD-type" evidence="7">
    <location>
        <begin position="86"/>
        <end position="140"/>
    </location>
</feature>
<dbReference type="PROSITE" id="PS01359">
    <property type="entry name" value="ZF_PHD_1"/>
    <property type="match status" value="1"/>
</dbReference>
<feature type="region of interest" description="Disordered" evidence="6">
    <location>
        <begin position="638"/>
        <end position="659"/>
    </location>
</feature>
<dbReference type="InParanoid" id="B3S1Y6"/>
<feature type="region of interest" description="Disordered" evidence="6">
    <location>
        <begin position="471"/>
        <end position="494"/>
    </location>
</feature>
<feature type="compositionally biased region" description="Polar residues" evidence="6">
    <location>
        <begin position="414"/>
        <end position="433"/>
    </location>
</feature>
<dbReference type="GO" id="GO:0008270">
    <property type="term" value="F:zinc ion binding"/>
    <property type="evidence" value="ECO:0007669"/>
    <property type="project" value="UniProtKB-KW"/>
</dbReference>
<feature type="compositionally biased region" description="Polar residues" evidence="6">
    <location>
        <begin position="36"/>
        <end position="47"/>
    </location>
</feature>
<feature type="compositionally biased region" description="Basic and acidic residues" evidence="6">
    <location>
        <begin position="169"/>
        <end position="184"/>
    </location>
</feature>
<dbReference type="GO" id="GO:0005634">
    <property type="term" value="C:nucleus"/>
    <property type="evidence" value="ECO:0000318"/>
    <property type="project" value="GO_Central"/>
</dbReference>
<feature type="compositionally biased region" description="Basic and acidic residues" evidence="6">
    <location>
        <begin position="276"/>
        <end position="299"/>
    </location>
</feature>
<evidence type="ECO:0000256" key="3">
    <source>
        <dbReference type="ARBA" id="ARBA00022833"/>
    </source>
</evidence>
<reference evidence="9 10" key="1">
    <citation type="journal article" date="2008" name="Nature">
        <title>The Trichoplax genome and the nature of placozoans.</title>
        <authorList>
            <person name="Srivastava M."/>
            <person name="Begovic E."/>
            <person name="Chapman J."/>
            <person name="Putnam N.H."/>
            <person name="Hellsten U."/>
            <person name="Kawashima T."/>
            <person name="Kuo A."/>
            <person name="Mitros T."/>
            <person name="Salamov A."/>
            <person name="Carpenter M.L."/>
            <person name="Signorovitch A.Y."/>
            <person name="Moreno M.A."/>
            <person name="Kamm K."/>
            <person name="Grimwood J."/>
            <person name="Schmutz J."/>
            <person name="Shapiro H."/>
            <person name="Grigoriev I.V."/>
            <person name="Buss L.W."/>
            <person name="Schierwater B."/>
            <person name="Dellaporta S.L."/>
            <person name="Rokhsar D.S."/>
        </authorList>
    </citation>
    <scope>NUCLEOTIDE SEQUENCE [LARGE SCALE GENOMIC DNA]</scope>
    <source>
        <strain evidence="9 10">Grell-BS-1999</strain>
    </source>
</reference>
<protein>
    <recommendedName>
        <fullName evidence="11">PHD-type domain-containing protein</fullName>
    </recommendedName>
</protein>
<feature type="compositionally biased region" description="Basic and acidic residues" evidence="6">
    <location>
        <begin position="219"/>
        <end position="239"/>
    </location>
</feature>
<feature type="compositionally biased region" description="Polar residues" evidence="6">
    <location>
        <begin position="159"/>
        <end position="168"/>
    </location>
</feature>
<dbReference type="InterPro" id="IPR001965">
    <property type="entry name" value="Znf_PHD"/>
</dbReference>
<feature type="region of interest" description="Disordered" evidence="6">
    <location>
        <begin position="364"/>
        <end position="459"/>
    </location>
</feature>
<keyword evidence="2 5" id="KW-0863">Zinc-finger</keyword>
<accession>B3S1Y6</accession>
<dbReference type="GeneID" id="6755712"/>
<feature type="region of interest" description="Disordered" evidence="6">
    <location>
        <begin position="1"/>
        <end position="52"/>
    </location>
</feature>
<feature type="compositionally biased region" description="Basic and acidic residues" evidence="6">
    <location>
        <begin position="445"/>
        <end position="455"/>
    </location>
</feature>
<dbReference type="InterPro" id="IPR036575">
    <property type="entry name" value="TFIIS_cen_dom_sf"/>
</dbReference>
<evidence type="ECO:0000259" key="7">
    <source>
        <dbReference type="PROSITE" id="PS50016"/>
    </source>
</evidence>
<feature type="compositionally biased region" description="Basic and acidic residues" evidence="6">
    <location>
        <begin position="471"/>
        <end position="488"/>
    </location>
</feature>
<evidence type="ECO:0000256" key="5">
    <source>
        <dbReference type="PROSITE-ProRule" id="PRU00146"/>
    </source>
</evidence>
<dbReference type="PhylomeDB" id="B3S1Y6"/>
<dbReference type="SUPFAM" id="SSF57903">
    <property type="entry name" value="FYVE/PHD zinc finger"/>
    <property type="match status" value="1"/>
</dbReference>
<dbReference type="PROSITE" id="PS51321">
    <property type="entry name" value="TFIIS_CENTRAL"/>
    <property type="match status" value="1"/>
</dbReference>
<dbReference type="STRING" id="10228.B3S1Y6"/>
<keyword evidence="3" id="KW-0862">Zinc</keyword>
<dbReference type="RefSeq" id="XP_002114182.1">
    <property type="nucleotide sequence ID" value="XM_002114146.1"/>
</dbReference>
<dbReference type="InterPro" id="IPR003618">
    <property type="entry name" value="TFIIS_cen_dom"/>
</dbReference>
<evidence type="ECO:0000256" key="4">
    <source>
        <dbReference type="ARBA" id="ARBA00023242"/>
    </source>
</evidence>
<dbReference type="Gene3D" id="1.10.472.30">
    <property type="entry name" value="Transcription elongation factor S-II, central domain"/>
    <property type="match status" value="1"/>
</dbReference>
<dbReference type="PROSITE" id="PS50016">
    <property type="entry name" value="ZF_PHD_2"/>
    <property type="match status" value="1"/>
</dbReference>
<dbReference type="KEGG" id="tad:TRIADDRAFT_58384"/>
<dbReference type="InterPro" id="IPR019786">
    <property type="entry name" value="Zinc_finger_PHD-type_CS"/>
</dbReference>
<proteinExistence type="predicted"/>
<feature type="compositionally biased region" description="Basic and acidic residues" evidence="6">
    <location>
        <begin position="399"/>
        <end position="409"/>
    </location>
</feature>
<feature type="compositionally biased region" description="Polar residues" evidence="6">
    <location>
        <begin position="302"/>
        <end position="322"/>
    </location>
</feature>
<evidence type="ECO:0008006" key="11">
    <source>
        <dbReference type="Google" id="ProtNLM"/>
    </source>
</evidence>
<dbReference type="CTD" id="6755712"/>
<dbReference type="Pfam" id="PF00628">
    <property type="entry name" value="PHD"/>
    <property type="match status" value="1"/>
</dbReference>